<dbReference type="Pfam" id="PF08447">
    <property type="entry name" value="PAS_3"/>
    <property type="match status" value="1"/>
</dbReference>
<dbReference type="Gene3D" id="1.10.3210.10">
    <property type="entry name" value="Hypothetical protein af1432"/>
    <property type="match status" value="1"/>
</dbReference>
<dbReference type="Proteomes" id="UP000472676">
    <property type="component" value="Unassembled WGS sequence"/>
</dbReference>
<dbReference type="InterPro" id="IPR001610">
    <property type="entry name" value="PAC"/>
</dbReference>
<dbReference type="InterPro" id="IPR013655">
    <property type="entry name" value="PAS_fold_3"/>
</dbReference>
<feature type="domain" description="HD-GYP" evidence="3">
    <location>
        <begin position="388"/>
        <end position="580"/>
    </location>
</feature>
<sequence length="580" mass="64675">MLSSSVRPATPGTPFAAAAHPTEDYFRSLVECSPDVVIVLDEDGVVRYVSPSVDLMGFTEQQLRGHHVGDFLHDDERAEALSRLRFLAEHPGSSTRSERRVRRGDGAWRVVDAVSTSLVDHPQVRGIVMQLRDISARTAAQTALRASRERLKEITEIIAEVFWVSDPDSTRMLYISPGYERIWGRSCESLYADPRSFADAIHPDDRARVADALAAKARGEAMAVEYRIAQPDGALRWIWDRGYPVRDPANGAVSHVVGVAMDITERRQTQDELKLFRELIDRSSDAIEVLDIDNLRFLDLNQTACDVLGYSRAELLTMTAFDIDPLLQDGVPKERMEQLRGVGQACFETRHRRKDGTTFPVEVNIKRVDLGRSYLVSSARDISDRRQLESAMEATIRALSNALEARDPYTAGHQQRVAQLARAIAVELGCSDDSMRGLSLAATVHDIGKIAVPAEILARPGRLTKPEFDLIKCHAQTGYEILKDVAFPWPIAEIVHQHHERYDGSGYPGGLKGEQILREARILVVADVIEAMSAHRPYRAALGLEAALQEIERGRGSAFDPEVVDAAVRLFRDRAYMLPR</sequence>
<evidence type="ECO:0000259" key="1">
    <source>
        <dbReference type="PROSITE" id="PS50112"/>
    </source>
</evidence>
<dbReference type="PROSITE" id="PS51832">
    <property type="entry name" value="HD_GYP"/>
    <property type="match status" value="1"/>
</dbReference>
<dbReference type="InterPro" id="IPR013656">
    <property type="entry name" value="PAS_4"/>
</dbReference>
<dbReference type="InterPro" id="IPR000700">
    <property type="entry name" value="PAS-assoc_C"/>
</dbReference>
<dbReference type="GO" id="GO:0008081">
    <property type="term" value="F:phosphoric diester hydrolase activity"/>
    <property type="evidence" value="ECO:0007669"/>
    <property type="project" value="UniProtKB-ARBA"/>
</dbReference>
<feature type="domain" description="PAC" evidence="2">
    <location>
        <begin position="345"/>
        <end position="394"/>
    </location>
</feature>
<organism evidence="4 5">
    <name type="scientific">Solimonas terrae</name>
    <dbReference type="NCBI Taxonomy" id="1396819"/>
    <lineage>
        <taxon>Bacteria</taxon>
        <taxon>Pseudomonadati</taxon>
        <taxon>Pseudomonadota</taxon>
        <taxon>Gammaproteobacteria</taxon>
        <taxon>Nevskiales</taxon>
        <taxon>Nevskiaceae</taxon>
        <taxon>Solimonas</taxon>
    </lineage>
</organism>
<evidence type="ECO:0000313" key="5">
    <source>
        <dbReference type="Proteomes" id="UP000472676"/>
    </source>
</evidence>
<dbReference type="InterPro" id="IPR000014">
    <property type="entry name" value="PAS"/>
</dbReference>
<dbReference type="PROSITE" id="PS50113">
    <property type="entry name" value="PAC"/>
    <property type="match status" value="2"/>
</dbReference>
<accession>A0A6M2BUN2</accession>
<dbReference type="AlphaFoldDB" id="A0A6M2BUN2"/>
<name>A0A6M2BUN2_9GAMM</name>
<evidence type="ECO:0000259" key="2">
    <source>
        <dbReference type="PROSITE" id="PS50113"/>
    </source>
</evidence>
<feature type="domain" description="PAS" evidence="1">
    <location>
        <begin position="147"/>
        <end position="220"/>
    </location>
</feature>
<dbReference type="SUPFAM" id="SSF55785">
    <property type="entry name" value="PYP-like sensor domain (PAS domain)"/>
    <property type="match status" value="3"/>
</dbReference>
<evidence type="ECO:0000313" key="4">
    <source>
        <dbReference type="EMBL" id="NGY06382.1"/>
    </source>
</evidence>
<dbReference type="InterPro" id="IPR006675">
    <property type="entry name" value="HDIG_dom"/>
</dbReference>
<protein>
    <submittedName>
        <fullName evidence="4">PAS domain S-box protein</fullName>
    </submittedName>
</protein>
<dbReference type="SMART" id="SM00471">
    <property type="entry name" value="HDc"/>
    <property type="match status" value="1"/>
</dbReference>
<dbReference type="CDD" id="cd00130">
    <property type="entry name" value="PAS"/>
    <property type="match status" value="3"/>
</dbReference>
<dbReference type="NCBIfam" id="TIGR00229">
    <property type="entry name" value="sensory_box"/>
    <property type="match status" value="3"/>
</dbReference>
<dbReference type="InterPro" id="IPR037522">
    <property type="entry name" value="HD_GYP_dom"/>
</dbReference>
<dbReference type="InterPro" id="IPR035965">
    <property type="entry name" value="PAS-like_dom_sf"/>
</dbReference>
<evidence type="ECO:0000259" key="3">
    <source>
        <dbReference type="PROSITE" id="PS51832"/>
    </source>
</evidence>
<dbReference type="SMART" id="SM00086">
    <property type="entry name" value="PAC"/>
    <property type="match status" value="3"/>
</dbReference>
<comment type="caution">
    <text evidence="4">The sequence shown here is derived from an EMBL/GenBank/DDBJ whole genome shotgun (WGS) entry which is preliminary data.</text>
</comment>
<dbReference type="Pfam" id="PF08448">
    <property type="entry name" value="PAS_4"/>
    <property type="match status" value="1"/>
</dbReference>
<dbReference type="Gene3D" id="3.30.450.20">
    <property type="entry name" value="PAS domain"/>
    <property type="match status" value="3"/>
</dbReference>
<dbReference type="PANTHER" id="PTHR43155:SF2">
    <property type="entry name" value="CYCLIC DI-GMP PHOSPHODIESTERASE PA4108"/>
    <property type="match status" value="1"/>
</dbReference>
<dbReference type="Gene3D" id="2.10.70.100">
    <property type="match status" value="1"/>
</dbReference>
<dbReference type="NCBIfam" id="TIGR00277">
    <property type="entry name" value="HDIG"/>
    <property type="match status" value="1"/>
</dbReference>
<reference evidence="4 5" key="1">
    <citation type="journal article" date="2014" name="Int. J. Syst. Evol. Microbiol.">
        <title>Solimonas terrae sp. nov., isolated from soil.</title>
        <authorList>
            <person name="Kim S.J."/>
            <person name="Moon J.Y."/>
            <person name="Weon H.Y."/>
            <person name="Ahn J.H."/>
            <person name="Chen W.M."/>
            <person name="Kwon S.W."/>
        </authorList>
    </citation>
    <scope>NUCLEOTIDE SEQUENCE [LARGE SCALE GENOMIC DNA]</scope>
    <source>
        <strain evidence="4 5">KIS83-12</strain>
    </source>
</reference>
<dbReference type="PANTHER" id="PTHR43155">
    <property type="entry name" value="CYCLIC DI-GMP PHOSPHODIESTERASE PA4108-RELATED"/>
    <property type="match status" value="1"/>
</dbReference>
<proteinExistence type="predicted"/>
<feature type="domain" description="PAC" evidence="2">
    <location>
        <begin position="222"/>
        <end position="275"/>
    </location>
</feature>
<feature type="domain" description="PAS" evidence="1">
    <location>
        <begin position="22"/>
        <end position="91"/>
    </location>
</feature>
<dbReference type="Pfam" id="PF13426">
    <property type="entry name" value="PAS_9"/>
    <property type="match status" value="1"/>
</dbReference>
<dbReference type="SMART" id="SM00091">
    <property type="entry name" value="PAS"/>
    <property type="match status" value="3"/>
</dbReference>
<dbReference type="SUPFAM" id="SSF109604">
    <property type="entry name" value="HD-domain/PDEase-like"/>
    <property type="match status" value="1"/>
</dbReference>
<feature type="domain" description="PAS" evidence="1">
    <location>
        <begin position="272"/>
        <end position="316"/>
    </location>
</feature>
<dbReference type="Pfam" id="PF13487">
    <property type="entry name" value="HD_5"/>
    <property type="match status" value="1"/>
</dbReference>
<dbReference type="InterPro" id="IPR003607">
    <property type="entry name" value="HD/PDEase_dom"/>
</dbReference>
<gene>
    <name evidence="4" type="ORF">G7Y85_16540</name>
</gene>
<dbReference type="PROSITE" id="PS50112">
    <property type="entry name" value="PAS"/>
    <property type="match status" value="3"/>
</dbReference>
<keyword evidence="5" id="KW-1185">Reference proteome</keyword>
<dbReference type="CDD" id="cd00077">
    <property type="entry name" value="HDc"/>
    <property type="match status" value="1"/>
</dbReference>
<dbReference type="RefSeq" id="WP_166259872.1">
    <property type="nucleotide sequence ID" value="NZ_JAAMOW010000009.1"/>
</dbReference>
<dbReference type="EMBL" id="JAAMOW010000009">
    <property type="protein sequence ID" value="NGY06382.1"/>
    <property type="molecule type" value="Genomic_DNA"/>
</dbReference>